<dbReference type="PANTHER" id="PTHR39321:SF3">
    <property type="entry name" value="PHOSPHOPANTETHEINE ADENYLYLTRANSFERASE"/>
    <property type="match status" value="1"/>
</dbReference>
<organism evidence="13 14">
    <name type="scientific">Gammaproteobacteria bacterium LSUCC0057</name>
    <dbReference type="NCBI Taxonomy" id="2559237"/>
    <lineage>
        <taxon>Bacteria</taxon>
        <taxon>Pseudomonadati</taxon>
        <taxon>Pseudomonadota</taxon>
        <taxon>Gammaproteobacteria</taxon>
        <taxon>Cellvibrionales</taxon>
        <taxon>Porticoccaceae</taxon>
        <taxon>SAR92 clade</taxon>
    </lineage>
</organism>
<protein>
    <recommendedName>
        <fullName evidence="11">Probable nicotinate-nucleotide adenylyltransferase</fullName>
        <ecNumber evidence="11">2.7.7.18</ecNumber>
    </recommendedName>
    <alternativeName>
        <fullName evidence="11">Deamido-NAD(+) diphosphorylase</fullName>
    </alternativeName>
    <alternativeName>
        <fullName evidence="11">Deamido-NAD(+) pyrophosphorylase</fullName>
    </alternativeName>
    <alternativeName>
        <fullName evidence="11">Nicotinate mononucleotide adenylyltransferase</fullName>
        <shortName evidence="11">NaMN adenylyltransferase</shortName>
    </alternativeName>
</protein>
<accession>A0A4Y8UI16</accession>
<comment type="catalytic activity">
    <reaction evidence="10 11">
        <text>nicotinate beta-D-ribonucleotide + ATP + H(+) = deamido-NAD(+) + diphosphate</text>
        <dbReference type="Rhea" id="RHEA:22860"/>
        <dbReference type="ChEBI" id="CHEBI:15378"/>
        <dbReference type="ChEBI" id="CHEBI:30616"/>
        <dbReference type="ChEBI" id="CHEBI:33019"/>
        <dbReference type="ChEBI" id="CHEBI:57502"/>
        <dbReference type="ChEBI" id="CHEBI:58437"/>
        <dbReference type="EC" id="2.7.7.18"/>
    </reaction>
</comment>
<keyword evidence="6 11" id="KW-0548">Nucleotidyltransferase</keyword>
<evidence type="ECO:0000256" key="5">
    <source>
        <dbReference type="ARBA" id="ARBA00022679"/>
    </source>
</evidence>
<keyword evidence="8 11" id="KW-0067">ATP-binding</keyword>
<dbReference type="NCBIfam" id="TIGR00125">
    <property type="entry name" value="cyt_tran_rel"/>
    <property type="match status" value="1"/>
</dbReference>
<dbReference type="AlphaFoldDB" id="A0A4Y8UI16"/>
<evidence type="ECO:0000256" key="7">
    <source>
        <dbReference type="ARBA" id="ARBA00022741"/>
    </source>
</evidence>
<comment type="pathway">
    <text evidence="2 11">Cofactor biosynthesis; NAD(+) biosynthesis; deamido-NAD(+) from nicotinate D-ribonucleotide: step 1/1.</text>
</comment>
<dbReference type="PANTHER" id="PTHR39321">
    <property type="entry name" value="NICOTINATE-NUCLEOTIDE ADENYLYLTRANSFERASE-RELATED"/>
    <property type="match status" value="1"/>
</dbReference>
<keyword evidence="5 11" id="KW-0808">Transferase</keyword>
<dbReference type="SUPFAM" id="SSF52374">
    <property type="entry name" value="Nucleotidylyl transferase"/>
    <property type="match status" value="1"/>
</dbReference>
<dbReference type="EC" id="2.7.7.18" evidence="11"/>
<evidence type="ECO:0000256" key="8">
    <source>
        <dbReference type="ARBA" id="ARBA00022840"/>
    </source>
</evidence>
<feature type="domain" description="Cytidyltransferase-like" evidence="12">
    <location>
        <begin position="17"/>
        <end position="199"/>
    </location>
</feature>
<dbReference type="EMBL" id="SPIA01000003">
    <property type="protein sequence ID" value="TFH67437.1"/>
    <property type="molecule type" value="Genomic_DNA"/>
</dbReference>
<evidence type="ECO:0000313" key="13">
    <source>
        <dbReference type="EMBL" id="TFH67437.1"/>
    </source>
</evidence>
<evidence type="ECO:0000259" key="12">
    <source>
        <dbReference type="Pfam" id="PF01467"/>
    </source>
</evidence>
<dbReference type="GO" id="GO:0009435">
    <property type="term" value="P:NAD+ biosynthetic process"/>
    <property type="evidence" value="ECO:0007669"/>
    <property type="project" value="UniProtKB-UniRule"/>
</dbReference>
<dbReference type="GO" id="GO:0005524">
    <property type="term" value="F:ATP binding"/>
    <property type="evidence" value="ECO:0007669"/>
    <property type="project" value="UniProtKB-KW"/>
</dbReference>
<evidence type="ECO:0000256" key="11">
    <source>
        <dbReference type="HAMAP-Rule" id="MF_00244"/>
    </source>
</evidence>
<keyword evidence="9 11" id="KW-0520">NAD</keyword>
<comment type="function">
    <text evidence="1 11">Catalyzes the reversible adenylation of nicotinate mononucleotide (NaMN) to nicotinic acid adenine dinucleotide (NaAD).</text>
</comment>
<evidence type="ECO:0000256" key="2">
    <source>
        <dbReference type="ARBA" id="ARBA00005019"/>
    </source>
</evidence>
<dbReference type="NCBIfam" id="TIGR00482">
    <property type="entry name" value="nicotinate (nicotinamide) nucleotide adenylyltransferase"/>
    <property type="match status" value="1"/>
</dbReference>
<dbReference type="OrthoDB" id="5295945at2"/>
<dbReference type="InterPro" id="IPR014729">
    <property type="entry name" value="Rossmann-like_a/b/a_fold"/>
</dbReference>
<evidence type="ECO:0000313" key="14">
    <source>
        <dbReference type="Proteomes" id="UP000298133"/>
    </source>
</evidence>
<reference evidence="13 14" key="1">
    <citation type="submission" date="2019-03" db="EMBL/GenBank/DDBJ databases">
        <title>Draft genome of Gammaproteobacteria bacterium LSUCC0057, a member of the SAR92 clade.</title>
        <authorList>
            <person name="Lanclos V.C."/>
            <person name="Doiron C."/>
            <person name="Henson M.W."/>
            <person name="Thrash J.C."/>
        </authorList>
    </citation>
    <scope>NUCLEOTIDE SEQUENCE [LARGE SCALE GENOMIC DNA]</scope>
    <source>
        <strain evidence="13 14">LSUCC0057</strain>
    </source>
</reference>
<evidence type="ECO:0000256" key="6">
    <source>
        <dbReference type="ARBA" id="ARBA00022695"/>
    </source>
</evidence>
<dbReference type="InterPro" id="IPR005248">
    <property type="entry name" value="NadD/NMNAT"/>
</dbReference>
<sequence>MGGVGQRANSSVMSLALLGGSFDPVHRGHLQSAQELVAQLDCAQLALLPAAHSPLKDGHCASAEQRLAMLQLGLAEVGNCGGKITVDRRELDRSGRSYTIDTVREVRAAIGAERPLYWVIGSDSASHLERWRQWQHLLRYCHLVILSRAEQPLQCTPTIQAWLERHQCYKLAQLQTTAAGAVWHCTLSPLPISSTAVRQQIASGAPLTGWLPTSVAEYIATHSLYR</sequence>
<dbReference type="Gene3D" id="3.40.50.620">
    <property type="entry name" value="HUPs"/>
    <property type="match status" value="1"/>
</dbReference>
<dbReference type="GO" id="GO:0004515">
    <property type="term" value="F:nicotinate-nucleotide adenylyltransferase activity"/>
    <property type="evidence" value="ECO:0007669"/>
    <property type="project" value="UniProtKB-UniRule"/>
</dbReference>
<evidence type="ECO:0000256" key="10">
    <source>
        <dbReference type="ARBA" id="ARBA00048721"/>
    </source>
</evidence>
<keyword evidence="14" id="KW-1185">Reference proteome</keyword>
<dbReference type="Proteomes" id="UP000298133">
    <property type="component" value="Unassembled WGS sequence"/>
</dbReference>
<dbReference type="Pfam" id="PF01467">
    <property type="entry name" value="CTP_transf_like"/>
    <property type="match status" value="1"/>
</dbReference>
<dbReference type="CDD" id="cd02165">
    <property type="entry name" value="NMNAT"/>
    <property type="match status" value="1"/>
</dbReference>
<name>A0A4Y8UI16_9GAMM</name>
<gene>
    <name evidence="11 13" type="primary">nadD</name>
    <name evidence="13" type="ORF">E3W66_08070</name>
</gene>
<evidence type="ECO:0000256" key="3">
    <source>
        <dbReference type="ARBA" id="ARBA00009014"/>
    </source>
</evidence>
<dbReference type="UniPathway" id="UPA00253">
    <property type="reaction ID" value="UER00332"/>
</dbReference>
<dbReference type="NCBIfam" id="NF000839">
    <property type="entry name" value="PRK00071.1-1"/>
    <property type="match status" value="1"/>
</dbReference>
<dbReference type="HAMAP" id="MF_00244">
    <property type="entry name" value="NaMN_adenylyltr"/>
    <property type="match status" value="1"/>
</dbReference>
<evidence type="ECO:0000256" key="1">
    <source>
        <dbReference type="ARBA" id="ARBA00002324"/>
    </source>
</evidence>
<proteinExistence type="inferred from homology"/>
<evidence type="ECO:0000256" key="4">
    <source>
        <dbReference type="ARBA" id="ARBA00022642"/>
    </source>
</evidence>
<evidence type="ECO:0000256" key="9">
    <source>
        <dbReference type="ARBA" id="ARBA00023027"/>
    </source>
</evidence>
<comment type="caution">
    <text evidence="13">The sequence shown here is derived from an EMBL/GenBank/DDBJ whole genome shotgun (WGS) entry which is preliminary data.</text>
</comment>
<keyword evidence="4 11" id="KW-0662">Pyridine nucleotide biosynthesis</keyword>
<comment type="similarity">
    <text evidence="3 11">Belongs to the NadD family.</text>
</comment>
<keyword evidence="7 11" id="KW-0547">Nucleotide-binding</keyword>
<dbReference type="InterPro" id="IPR004821">
    <property type="entry name" value="Cyt_trans-like"/>
</dbReference>